<protein>
    <submittedName>
        <fullName evidence="1">Uncharacterized protein</fullName>
    </submittedName>
</protein>
<keyword evidence="2" id="KW-1185">Reference proteome</keyword>
<dbReference type="Proteomes" id="UP000256964">
    <property type="component" value="Unassembled WGS sequence"/>
</dbReference>
<gene>
    <name evidence="1" type="ORF">OH76DRAFT_1408975</name>
</gene>
<dbReference type="OrthoDB" id="2766666at2759"/>
<evidence type="ECO:0000313" key="1">
    <source>
        <dbReference type="EMBL" id="RDX44563.1"/>
    </source>
</evidence>
<sequence length="253" mass="28155">MIPARHSGLRLRDERTLDLVKQHGSRPQDGANNAMPKHVFDALADHASLSDNLIMLRITCILSNSEETVVYIPERTTLYAAAWVEPPPHWDIVHHMLIRGSEGAAGIITCSPISMLEPASEIIDEIHVAHVFEAKTILAYGGAGTYVCKELADWCKRTRRRYGKAVIYFASNWRFITYDSAGIPGDDRALYGATGRWRGQWSITLGPREIDTILGLLLDMVCHDLRTLSDDDASSSLQVENASEENLQFIGPI</sequence>
<dbReference type="AlphaFoldDB" id="A0A371CWA0"/>
<evidence type="ECO:0000313" key="2">
    <source>
        <dbReference type="Proteomes" id="UP000256964"/>
    </source>
</evidence>
<reference evidence="1 2" key="1">
    <citation type="journal article" date="2018" name="Biotechnol. Biofuels">
        <title>Integrative visual omics of the white-rot fungus Polyporus brumalis exposes the biotechnological potential of its oxidative enzymes for delignifying raw plant biomass.</title>
        <authorList>
            <person name="Miyauchi S."/>
            <person name="Rancon A."/>
            <person name="Drula E."/>
            <person name="Hage H."/>
            <person name="Chaduli D."/>
            <person name="Favel A."/>
            <person name="Grisel S."/>
            <person name="Henrissat B."/>
            <person name="Herpoel-Gimbert I."/>
            <person name="Ruiz-Duenas F.J."/>
            <person name="Chevret D."/>
            <person name="Hainaut M."/>
            <person name="Lin J."/>
            <person name="Wang M."/>
            <person name="Pangilinan J."/>
            <person name="Lipzen A."/>
            <person name="Lesage-Meessen L."/>
            <person name="Navarro D."/>
            <person name="Riley R."/>
            <person name="Grigoriev I.V."/>
            <person name="Zhou S."/>
            <person name="Raouche S."/>
            <person name="Rosso M.N."/>
        </authorList>
    </citation>
    <scope>NUCLEOTIDE SEQUENCE [LARGE SCALE GENOMIC DNA]</scope>
    <source>
        <strain evidence="1 2">BRFM 1820</strain>
    </source>
</reference>
<name>A0A371CWA0_9APHY</name>
<organism evidence="1 2">
    <name type="scientific">Lentinus brumalis</name>
    <dbReference type="NCBI Taxonomy" id="2498619"/>
    <lineage>
        <taxon>Eukaryota</taxon>
        <taxon>Fungi</taxon>
        <taxon>Dikarya</taxon>
        <taxon>Basidiomycota</taxon>
        <taxon>Agaricomycotina</taxon>
        <taxon>Agaricomycetes</taxon>
        <taxon>Polyporales</taxon>
        <taxon>Polyporaceae</taxon>
        <taxon>Lentinus</taxon>
    </lineage>
</organism>
<proteinExistence type="predicted"/>
<accession>A0A371CWA0</accession>
<dbReference type="EMBL" id="KZ857448">
    <property type="protein sequence ID" value="RDX44563.1"/>
    <property type="molecule type" value="Genomic_DNA"/>
</dbReference>